<evidence type="ECO:0000256" key="5">
    <source>
        <dbReference type="ARBA" id="ARBA00022853"/>
    </source>
</evidence>
<evidence type="ECO:0000259" key="11">
    <source>
        <dbReference type="PROSITE" id="PS51505"/>
    </source>
</evidence>
<feature type="compositionally biased region" description="Low complexity" evidence="10">
    <location>
        <begin position="206"/>
        <end position="227"/>
    </location>
</feature>
<dbReference type="PROSITE" id="PS51505">
    <property type="entry name" value="SCA7"/>
    <property type="match status" value="1"/>
</dbReference>
<dbReference type="GO" id="GO:0006325">
    <property type="term" value="P:chromatin organization"/>
    <property type="evidence" value="ECO:0007669"/>
    <property type="project" value="UniProtKB-KW"/>
</dbReference>
<feature type="domain" description="SCA7" evidence="11">
    <location>
        <begin position="127"/>
        <end position="194"/>
    </location>
</feature>
<evidence type="ECO:0000256" key="1">
    <source>
        <dbReference type="ARBA" id="ARBA00004123"/>
    </source>
</evidence>
<dbReference type="FunFam" id="3.30.160.60:FF:000118">
    <property type="entry name" value="Ataxin-7-like protein 3"/>
    <property type="match status" value="1"/>
</dbReference>
<dbReference type="STRING" id="6832.A0A553PLC0"/>
<dbReference type="Gene3D" id="3.30.160.60">
    <property type="entry name" value="Classic Zinc Finger"/>
    <property type="match status" value="1"/>
</dbReference>
<comment type="subcellular location">
    <subcellularLocation>
        <location evidence="1">Nucleus</location>
    </subcellularLocation>
</comment>
<evidence type="ECO:0000313" key="13">
    <source>
        <dbReference type="Proteomes" id="UP000318571"/>
    </source>
</evidence>
<dbReference type="GO" id="GO:0008270">
    <property type="term" value="F:zinc ion binding"/>
    <property type="evidence" value="ECO:0007669"/>
    <property type="project" value="UniProtKB-KW"/>
</dbReference>
<dbReference type="InterPro" id="IPR051078">
    <property type="entry name" value="SGF11"/>
</dbReference>
<dbReference type="Pfam" id="PF08209">
    <property type="entry name" value="Sgf11"/>
    <property type="match status" value="1"/>
</dbReference>
<evidence type="ECO:0000313" key="12">
    <source>
        <dbReference type="EMBL" id="TRY78473.1"/>
    </source>
</evidence>
<evidence type="ECO:0000256" key="8">
    <source>
        <dbReference type="ARBA" id="ARBA00023163"/>
    </source>
</evidence>
<dbReference type="GO" id="GO:0071819">
    <property type="term" value="C:DUBm complex"/>
    <property type="evidence" value="ECO:0007669"/>
    <property type="project" value="UniProtKB-ARBA"/>
</dbReference>
<dbReference type="InterPro" id="IPR013246">
    <property type="entry name" value="SAGA_su_Sgf11"/>
</dbReference>
<keyword evidence="13" id="KW-1185">Reference proteome</keyword>
<evidence type="ECO:0000256" key="10">
    <source>
        <dbReference type="SAM" id="MobiDB-lite"/>
    </source>
</evidence>
<keyword evidence="4" id="KW-0862">Zinc</keyword>
<evidence type="ECO:0000256" key="9">
    <source>
        <dbReference type="ARBA" id="ARBA00023242"/>
    </source>
</evidence>
<protein>
    <recommendedName>
        <fullName evidence="11">SCA7 domain-containing protein</fullName>
    </recommendedName>
</protein>
<accession>A0A553PLC0</accession>
<dbReference type="PANTHER" id="PTHR46367:SF1">
    <property type="entry name" value="ATAXIN-7-LIKE PROTEIN 3"/>
    <property type="match status" value="1"/>
</dbReference>
<proteinExistence type="predicted"/>
<keyword evidence="8" id="KW-0804">Transcription</keyword>
<dbReference type="EMBL" id="VCGU01000003">
    <property type="protein sequence ID" value="TRY78473.1"/>
    <property type="molecule type" value="Genomic_DNA"/>
</dbReference>
<feature type="region of interest" description="Disordered" evidence="10">
    <location>
        <begin position="201"/>
        <end position="263"/>
    </location>
</feature>
<keyword evidence="7" id="KW-0010">Activator</keyword>
<dbReference type="GO" id="GO:0006357">
    <property type="term" value="P:regulation of transcription by RNA polymerase II"/>
    <property type="evidence" value="ECO:0007669"/>
    <property type="project" value="TreeGrafter"/>
</dbReference>
<evidence type="ECO:0000256" key="2">
    <source>
        <dbReference type="ARBA" id="ARBA00022723"/>
    </source>
</evidence>
<reference evidence="12 13" key="1">
    <citation type="journal article" date="2018" name="Nat. Ecol. Evol.">
        <title>Genomic signatures of mitonuclear coevolution across populations of Tigriopus californicus.</title>
        <authorList>
            <person name="Barreto F.S."/>
            <person name="Watson E.T."/>
            <person name="Lima T.G."/>
            <person name="Willett C.S."/>
            <person name="Edmands S."/>
            <person name="Li W."/>
            <person name="Burton R.S."/>
        </authorList>
    </citation>
    <scope>NUCLEOTIDE SEQUENCE [LARGE SCALE GENOMIC DNA]</scope>
    <source>
        <strain evidence="12 13">San Diego</strain>
    </source>
</reference>
<dbReference type="GO" id="GO:0003713">
    <property type="term" value="F:transcription coactivator activity"/>
    <property type="evidence" value="ECO:0007669"/>
    <property type="project" value="TreeGrafter"/>
</dbReference>
<keyword evidence="9" id="KW-0539">Nucleus</keyword>
<organism evidence="12 13">
    <name type="scientific">Tigriopus californicus</name>
    <name type="common">Marine copepod</name>
    <dbReference type="NCBI Taxonomy" id="6832"/>
    <lineage>
        <taxon>Eukaryota</taxon>
        <taxon>Metazoa</taxon>
        <taxon>Ecdysozoa</taxon>
        <taxon>Arthropoda</taxon>
        <taxon>Crustacea</taxon>
        <taxon>Multicrustacea</taxon>
        <taxon>Hexanauplia</taxon>
        <taxon>Copepoda</taxon>
        <taxon>Harpacticoida</taxon>
        <taxon>Harpacticidae</taxon>
        <taxon>Tigriopus</taxon>
    </lineage>
</organism>
<dbReference type="Gene3D" id="6.10.140.1270">
    <property type="match status" value="1"/>
</dbReference>
<feature type="compositionally biased region" description="Basic residues" evidence="10">
    <location>
        <begin position="90"/>
        <end position="105"/>
    </location>
</feature>
<evidence type="ECO:0000256" key="7">
    <source>
        <dbReference type="ARBA" id="ARBA00023159"/>
    </source>
</evidence>
<name>A0A553PLC0_TIGCA</name>
<keyword evidence="3" id="KW-0863">Zinc-finger</keyword>
<dbReference type="PANTHER" id="PTHR46367">
    <property type="entry name" value="ATAXIN-7-LIKE PROTEIN 3"/>
    <property type="match status" value="1"/>
</dbReference>
<keyword evidence="5" id="KW-0156">Chromatin regulator</keyword>
<keyword evidence="2" id="KW-0479">Metal-binding</keyword>
<gene>
    <name evidence="12" type="ORF">TCAL_06814</name>
</gene>
<sequence>MDVFGQTITTSVGVPTLKKQPECVCPKCQRNLAASRFAPHLEKCMGMGRNSSRLASRRLATNSKETYRDHHEDEDDAEDEDWLEPDKVKQPRRKRDRNSPRRNKAGGRGPTTLQDGSVTPPANYDVLSIEERSCWLSSNCGVISSTSRKICSRSTRCPVHTDTQRREIRIRWLSQHPDEETHVDIDSFTEGDTAALRESLAQLSGASSPAESTISTSSNPSSINTSTRSRREKGRNRGGSSRRASKPGSKNGSRGSTPPLMLD</sequence>
<comment type="caution">
    <text evidence="12">The sequence shown here is derived from an EMBL/GenBank/DDBJ whole genome shotgun (WGS) entry which is preliminary data.</text>
</comment>
<feature type="region of interest" description="Disordered" evidence="10">
    <location>
        <begin position="62"/>
        <end position="120"/>
    </location>
</feature>
<dbReference type="AlphaFoldDB" id="A0A553PLC0"/>
<dbReference type="InterPro" id="IPR013243">
    <property type="entry name" value="SCA7_dom"/>
</dbReference>
<feature type="compositionally biased region" description="Acidic residues" evidence="10">
    <location>
        <begin position="72"/>
        <end position="83"/>
    </location>
</feature>
<dbReference type="GO" id="GO:0000124">
    <property type="term" value="C:SAGA complex"/>
    <property type="evidence" value="ECO:0007669"/>
    <property type="project" value="TreeGrafter"/>
</dbReference>
<evidence type="ECO:0000256" key="4">
    <source>
        <dbReference type="ARBA" id="ARBA00022833"/>
    </source>
</evidence>
<dbReference type="Proteomes" id="UP000318571">
    <property type="component" value="Chromosome 11"/>
</dbReference>
<evidence type="ECO:0000256" key="3">
    <source>
        <dbReference type="ARBA" id="ARBA00022771"/>
    </source>
</evidence>
<evidence type="ECO:0000256" key="6">
    <source>
        <dbReference type="ARBA" id="ARBA00023015"/>
    </source>
</evidence>
<keyword evidence="6" id="KW-0805">Transcription regulation</keyword>